<name>A0A139AKM9_GONPJ</name>
<dbReference type="PANTHER" id="PTHR43695">
    <property type="entry name" value="PUTATIVE (AFU_ORTHOLOGUE AFUA_2G17250)-RELATED"/>
    <property type="match status" value="1"/>
</dbReference>
<gene>
    <name evidence="4" type="ORF">M427DRAFT_133490</name>
</gene>
<dbReference type="OrthoDB" id="2141316at2759"/>
<dbReference type="GO" id="GO:0016787">
    <property type="term" value="F:hydrolase activity"/>
    <property type="evidence" value="ECO:0007669"/>
    <property type="project" value="UniProtKB-KW"/>
</dbReference>
<keyword evidence="5" id="KW-1185">Reference proteome</keyword>
<dbReference type="EMBL" id="KQ965747">
    <property type="protein sequence ID" value="KXS17352.1"/>
    <property type="molecule type" value="Genomic_DNA"/>
</dbReference>
<dbReference type="Proteomes" id="UP000070544">
    <property type="component" value="Unassembled WGS sequence"/>
</dbReference>
<organism evidence="4 5">
    <name type="scientific">Gonapodya prolifera (strain JEL478)</name>
    <name type="common">Monoblepharis prolifera</name>
    <dbReference type="NCBI Taxonomy" id="1344416"/>
    <lineage>
        <taxon>Eukaryota</taxon>
        <taxon>Fungi</taxon>
        <taxon>Fungi incertae sedis</taxon>
        <taxon>Chytridiomycota</taxon>
        <taxon>Chytridiomycota incertae sedis</taxon>
        <taxon>Monoblepharidomycetes</taxon>
        <taxon>Monoblepharidales</taxon>
        <taxon>Gonapodyaceae</taxon>
        <taxon>Gonapodya</taxon>
    </lineage>
</organism>
<comment type="similarity">
    <text evidence="1">Belongs to the 'GDSL' lipolytic enzyme family.</text>
</comment>
<dbReference type="InterPro" id="IPR037459">
    <property type="entry name" value="RhgT-like"/>
</dbReference>
<dbReference type="InterPro" id="IPR036514">
    <property type="entry name" value="SGNH_hydro_sf"/>
</dbReference>
<dbReference type="Gene3D" id="3.40.50.1110">
    <property type="entry name" value="SGNH hydrolase"/>
    <property type="match status" value="1"/>
</dbReference>
<evidence type="ECO:0000256" key="1">
    <source>
        <dbReference type="ARBA" id="ARBA00008668"/>
    </source>
</evidence>
<protein>
    <submittedName>
        <fullName evidence="4">Carbohydrate esterase family 12 protein</fullName>
    </submittedName>
</protein>
<keyword evidence="2" id="KW-0378">Hydrolase</keyword>
<evidence type="ECO:0000313" key="4">
    <source>
        <dbReference type="EMBL" id="KXS17352.1"/>
    </source>
</evidence>
<dbReference type="AlphaFoldDB" id="A0A139AKM9"/>
<dbReference type="Pfam" id="PF13472">
    <property type="entry name" value="Lipase_GDSL_2"/>
    <property type="match status" value="1"/>
</dbReference>
<dbReference type="OMA" id="QMGHNDA"/>
<dbReference type="InterPro" id="IPR013830">
    <property type="entry name" value="SGNH_hydro"/>
</dbReference>
<sequence length="256" mass="26904">MLPLYPPPPIVLPTTYAIAAPTVYLSGDSTMAPGSETAGRQGWGGHLKDWISLAVVNKAFPGRSARSFTREGRFNEIASLVKPGDFVVIEFGHNDGGSPNPTDNGRSACPGAGSETCVVVTSGNTKETVLTFPAYLTNAVNKFKSLGAKVIVSSQTPNNPWESGTFVLAPPRFVPFAEQVASQTGVSYVSHFQFAASAWQKAGNATTFADFLPGDHTHTNAAGARIVAEAFVRGLLCAVRPSGLETFISKTPAGQC</sequence>
<reference evidence="4 5" key="1">
    <citation type="journal article" date="2015" name="Genome Biol. Evol.">
        <title>Phylogenomic analyses indicate that early fungi evolved digesting cell walls of algal ancestors of land plants.</title>
        <authorList>
            <person name="Chang Y."/>
            <person name="Wang S."/>
            <person name="Sekimoto S."/>
            <person name="Aerts A.L."/>
            <person name="Choi C."/>
            <person name="Clum A."/>
            <person name="LaButti K.M."/>
            <person name="Lindquist E.A."/>
            <person name="Yee Ngan C."/>
            <person name="Ohm R.A."/>
            <person name="Salamov A.A."/>
            <person name="Grigoriev I.V."/>
            <person name="Spatafora J.W."/>
            <person name="Berbee M.L."/>
        </authorList>
    </citation>
    <scope>NUCLEOTIDE SEQUENCE [LARGE SCALE GENOMIC DNA]</scope>
    <source>
        <strain evidence="4 5">JEL478</strain>
    </source>
</reference>
<feature type="domain" description="SGNH hydrolase-type esterase" evidence="3">
    <location>
        <begin position="27"/>
        <end position="226"/>
    </location>
</feature>
<accession>A0A139AKM9</accession>
<dbReference type="PANTHER" id="PTHR43695:SF1">
    <property type="entry name" value="RHAMNOGALACTURONAN ACETYLESTERASE"/>
    <property type="match status" value="1"/>
</dbReference>
<evidence type="ECO:0000259" key="3">
    <source>
        <dbReference type="Pfam" id="PF13472"/>
    </source>
</evidence>
<proteinExistence type="inferred from homology"/>
<dbReference type="STRING" id="1344416.A0A139AKM9"/>
<dbReference type="SUPFAM" id="SSF52266">
    <property type="entry name" value="SGNH hydrolase"/>
    <property type="match status" value="1"/>
</dbReference>
<evidence type="ECO:0000313" key="5">
    <source>
        <dbReference type="Proteomes" id="UP000070544"/>
    </source>
</evidence>
<evidence type="ECO:0000256" key="2">
    <source>
        <dbReference type="ARBA" id="ARBA00022801"/>
    </source>
</evidence>